<proteinExistence type="predicted"/>
<evidence type="ECO:0000313" key="2">
    <source>
        <dbReference type="Proteomes" id="UP001172457"/>
    </source>
</evidence>
<reference evidence="1" key="1">
    <citation type="submission" date="2023-03" db="EMBL/GenBank/DDBJ databases">
        <title>Chromosome-scale reference genome and RAD-based genetic map of yellow starthistle (Centaurea solstitialis) reveal putative structural variation and QTLs associated with invader traits.</title>
        <authorList>
            <person name="Reatini B."/>
            <person name="Cang F.A."/>
            <person name="Jiang Q."/>
            <person name="Mckibben M.T.W."/>
            <person name="Barker M.S."/>
            <person name="Rieseberg L.H."/>
            <person name="Dlugosch K.M."/>
        </authorList>
    </citation>
    <scope>NUCLEOTIDE SEQUENCE</scope>
    <source>
        <strain evidence="1">CAN-66</strain>
        <tissue evidence="1">Leaf</tissue>
    </source>
</reference>
<protein>
    <recommendedName>
        <fullName evidence="3">Reverse transcriptase</fullName>
    </recommendedName>
</protein>
<dbReference type="SUPFAM" id="SSF56672">
    <property type="entry name" value="DNA/RNA polymerases"/>
    <property type="match status" value="1"/>
</dbReference>
<comment type="caution">
    <text evidence="1">The sequence shown here is derived from an EMBL/GenBank/DDBJ whole genome shotgun (WGS) entry which is preliminary data.</text>
</comment>
<name>A0AA38STB2_9ASTR</name>
<dbReference type="InterPro" id="IPR043502">
    <property type="entry name" value="DNA/RNA_pol_sf"/>
</dbReference>
<evidence type="ECO:0008006" key="3">
    <source>
        <dbReference type="Google" id="ProtNLM"/>
    </source>
</evidence>
<evidence type="ECO:0000313" key="1">
    <source>
        <dbReference type="EMBL" id="KAJ9547614.1"/>
    </source>
</evidence>
<accession>A0AA38STB2</accession>
<dbReference type="Gene3D" id="3.10.10.10">
    <property type="entry name" value="HIV Type 1 Reverse Transcriptase, subunit A, domain 1"/>
    <property type="match status" value="1"/>
</dbReference>
<dbReference type="EMBL" id="JARYMX010000005">
    <property type="protein sequence ID" value="KAJ9547614.1"/>
    <property type="molecule type" value="Genomic_DNA"/>
</dbReference>
<dbReference type="Proteomes" id="UP001172457">
    <property type="component" value="Chromosome 5"/>
</dbReference>
<keyword evidence="2" id="KW-1185">Reference proteome</keyword>
<organism evidence="1 2">
    <name type="scientific">Centaurea solstitialis</name>
    <name type="common">yellow star-thistle</name>
    <dbReference type="NCBI Taxonomy" id="347529"/>
    <lineage>
        <taxon>Eukaryota</taxon>
        <taxon>Viridiplantae</taxon>
        <taxon>Streptophyta</taxon>
        <taxon>Embryophyta</taxon>
        <taxon>Tracheophyta</taxon>
        <taxon>Spermatophyta</taxon>
        <taxon>Magnoliopsida</taxon>
        <taxon>eudicotyledons</taxon>
        <taxon>Gunneridae</taxon>
        <taxon>Pentapetalae</taxon>
        <taxon>asterids</taxon>
        <taxon>campanulids</taxon>
        <taxon>Asterales</taxon>
        <taxon>Asteraceae</taxon>
        <taxon>Carduoideae</taxon>
        <taxon>Cardueae</taxon>
        <taxon>Centaureinae</taxon>
        <taxon>Centaurea</taxon>
    </lineage>
</organism>
<sequence>MEDNFKPCVQKQGRLNPKMQEVVKKEVIKLLDTGIIYPIPDSPWVVPKKGGLTVVTSDNNELVPTRTVTGWREQDACLKQAHFDSKAKYSNPQSCLLLLLLLKVLVIKKYLSPSADMEIVDWKDHVNMSCSATFERLLEINLLKHISPSRLRVNFCSDGFVKAPPNILGRTQRSKGLLSNPYISSSLDEDTLKVVRSRKANA</sequence>
<dbReference type="AlphaFoldDB" id="A0AA38STB2"/>
<gene>
    <name evidence="1" type="ORF">OSB04_020157</name>
</gene>